<feature type="transmembrane region" description="Helical" evidence="1">
    <location>
        <begin position="79"/>
        <end position="98"/>
    </location>
</feature>
<evidence type="ECO:0000256" key="1">
    <source>
        <dbReference type="SAM" id="Phobius"/>
    </source>
</evidence>
<dbReference type="AlphaFoldDB" id="A0A7Y0ARI4"/>
<gene>
    <name evidence="2" type="ORF">HHL23_20675</name>
</gene>
<name>A0A7Y0ARI4_9FLAO</name>
<dbReference type="Pfam" id="PF11188">
    <property type="entry name" value="DUF2975"/>
    <property type="match status" value="1"/>
</dbReference>
<protein>
    <submittedName>
        <fullName evidence="2">DUF2975 domain-containing protein</fullName>
    </submittedName>
</protein>
<dbReference type="EMBL" id="JABBGI010000039">
    <property type="protein sequence ID" value="NML72183.1"/>
    <property type="molecule type" value="Genomic_DNA"/>
</dbReference>
<keyword evidence="3" id="KW-1185">Reference proteome</keyword>
<keyword evidence="1" id="KW-1133">Transmembrane helix</keyword>
<organism evidence="2 3">
    <name type="scientific">Chryseobacterium antibioticum</name>
    <dbReference type="NCBI Taxonomy" id="2728847"/>
    <lineage>
        <taxon>Bacteria</taxon>
        <taxon>Pseudomonadati</taxon>
        <taxon>Bacteroidota</taxon>
        <taxon>Flavobacteriia</taxon>
        <taxon>Flavobacteriales</taxon>
        <taxon>Weeksellaceae</taxon>
        <taxon>Chryseobacterium group</taxon>
        <taxon>Chryseobacterium</taxon>
    </lineage>
</organism>
<keyword evidence="1" id="KW-0812">Transmembrane</keyword>
<reference evidence="2 3" key="1">
    <citation type="submission" date="2020-04" db="EMBL/GenBank/DDBJ databases">
        <title>Chryseobacterium sp. RP-3-3 sp. nov., isolated from Jeju soil.</title>
        <authorList>
            <person name="Dahal R.H."/>
        </authorList>
    </citation>
    <scope>NUCLEOTIDE SEQUENCE [LARGE SCALE GENOMIC DNA]</scope>
    <source>
        <strain evidence="2 3">RP-3-3</strain>
    </source>
</reference>
<comment type="caution">
    <text evidence="2">The sequence shown here is derived from an EMBL/GenBank/DDBJ whole genome shotgun (WGS) entry which is preliminary data.</text>
</comment>
<dbReference type="Proteomes" id="UP000544054">
    <property type="component" value="Unassembled WGS sequence"/>
</dbReference>
<dbReference type="InterPro" id="IPR021354">
    <property type="entry name" value="DUF2975"/>
</dbReference>
<accession>A0A7Y0ARI4</accession>
<evidence type="ECO:0000313" key="3">
    <source>
        <dbReference type="Proteomes" id="UP000544054"/>
    </source>
</evidence>
<feature type="transmembrane region" description="Helical" evidence="1">
    <location>
        <begin position="42"/>
        <end position="59"/>
    </location>
</feature>
<proteinExistence type="predicted"/>
<feature type="transmembrane region" description="Helical" evidence="1">
    <location>
        <begin position="6"/>
        <end position="22"/>
    </location>
</feature>
<sequence length="112" mass="13480">MFSLFDTVYILYLFFFSVYKIFNGLTKDILFNPIVIKCLRRFSWLSFIYATISICNWYYNPISTYFHVDNYIRDYEILLTAFIILIFGVIVLFIVEFFKKGVELQNQTDLTI</sequence>
<evidence type="ECO:0000313" key="2">
    <source>
        <dbReference type="EMBL" id="NML72183.1"/>
    </source>
</evidence>
<keyword evidence="1" id="KW-0472">Membrane</keyword>